<sequence length="344" mass="38993">MSVSDMSEESDVSFPEEEDEGPNIGLYIGGRNSAGQRHGRGWAILPNGDQYDGNYRNGRRHGIGLYVFKNGSRYYGQYRCGKRCGRGIFIYPDGSVYEGNWRKHLKHGKGRYNYVNGDTYSGDWYKGQRHGVGVYSFNGNKNSCCMSVRLKSTWSGNIRMGPFELHIGNDDKCTVLHGLWDNLYPIGPAVFSFDNRYMLLGFFLPAHYNFKNDRSNENLAEDELQGVEEDEEGHALPMEPSMWFAQEIAIYDYSILPQEPVPLPISDSELSVCSVSTIVSIRSEEERSYYCEGEEAEGEECEMEGFPCECDYDVSEVETESEPCKIDANPCCIEILKQPECLDP</sequence>
<evidence type="ECO:0000256" key="2">
    <source>
        <dbReference type="SAM" id="MobiDB-lite"/>
    </source>
</evidence>
<dbReference type="SMART" id="SM00698">
    <property type="entry name" value="MORN"/>
    <property type="match status" value="4"/>
</dbReference>
<dbReference type="Proteomes" id="UP000268350">
    <property type="component" value="Unassembled WGS sequence"/>
</dbReference>
<dbReference type="EMBL" id="OUUW01000006">
    <property type="protein sequence ID" value="SPP82050.1"/>
    <property type="molecule type" value="Genomic_DNA"/>
</dbReference>
<dbReference type="Gene3D" id="2.20.110.10">
    <property type="entry name" value="Histone H3 K4-specific methyltransferase SET7/9 N-terminal domain"/>
    <property type="match status" value="2"/>
</dbReference>
<evidence type="ECO:0000313" key="3">
    <source>
        <dbReference type="EMBL" id="SPP82050.1"/>
    </source>
</evidence>
<reference evidence="4" key="1">
    <citation type="submission" date="2018-01" db="EMBL/GenBank/DDBJ databases">
        <authorList>
            <person name="Alioto T."/>
            <person name="Alioto T."/>
        </authorList>
    </citation>
    <scope>NUCLEOTIDE SEQUENCE [LARGE SCALE GENOMIC DNA]</scope>
</reference>
<dbReference type="AlphaFoldDB" id="A0A3B0K2E3"/>
<dbReference type="Pfam" id="PF02493">
    <property type="entry name" value="MORN"/>
    <property type="match status" value="5"/>
</dbReference>
<dbReference type="PANTHER" id="PTHR43215">
    <property type="entry name" value="RADIAL SPOKE HEAD 1 HOMOLOG"/>
    <property type="match status" value="1"/>
</dbReference>
<name>A0A3B0K2E3_DROGU</name>
<feature type="compositionally biased region" description="Acidic residues" evidence="2">
    <location>
        <begin position="1"/>
        <end position="21"/>
    </location>
</feature>
<keyword evidence="1" id="KW-0677">Repeat</keyword>
<organism evidence="3 4">
    <name type="scientific">Drosophila guanche</name>
    <name type="common">Fruit fly</name>
    <dbReference type="NCBI Taxonomy" id="7266"/>
    <lineage>
        <taxon>Eukaryota</taxon>
        <taxon>Metazoa</taxon>
        <taxon>Ecdysozoa</taxon>
        <taxon>Arthropoda</taxon>
        <taxon>Hexapoda</taxon>
        <taxon>Insecta</taxon>
        <taxon>Pterygota</taxon>
        <taxon>Neoptera</taxon>
        <taxon>Endopterygota</taxon>
        <taxon>Diptera</taxon>
        <taxon>Brachycera</taxon>
        <taxon>Muscomorpha</taxon>
        <taxon>Ephydroidea</taxon>
        <taxon>Drosophilidae</taxon>
        <taxon>Drosophila</taxon>
        <taxon>Sophophora</taxon>
    </lineage>
</organism>
<dbReference type="SUPFAM" id="SSF82185">
    <property type="entry name" value="Histone H3 K4-specific methyltransferase SET7/9 N-terminal domain"/>
    <property type="match status" value="1"/>
</dbReference>
<dbReference type="PANTHER" id="PTHR43215:SF14">
    <property type="entry name" value="RADIAL SPOKE HEAD 1 HOMOLOG"/>
    <property type="match status" value="1"/>
</dbReference>
<evidence type="ECO:0000313" key="4">
    <source>
        <dbReference type="Proteomes" id="UP000268350"/>
    </source>
</evidence>
<accession>A0A3B0K2E3</accession>
<gene>
    <name evidence="3" type="ORF">DGUA_6G013851</name>
</gene>
<protein>
    <submittedName>
        <fullName evidence="3">Blast:Radial spoke head 1 homolog</fullName>
    </submittedName>
</protein>
<keyword evidence="4" id="KW-1185">Reference proteome</keyword>
<dbReference type="InterPro" id="IPR003409">
    <property type="entry name" value="MORN"/>
</dbReference>
<dbReference type="FunFam" id="2.20.110.10:FF:000002">
    <property type="entry name" value="Phosphatidylinositol 4-phosphate 5-kinase 8"/>
    <property type="match status" value="1"/>
</dbReference>
<evidence type="ECO:0000256" key="1">
    <source>
        <dbReference type="ARBA" id="ARBA00022737"/>
    </source>
</evidence>
<dbReference type="OrthoDB" id="423343at2759"/>
<proteinExistence type="predicted"/>
<dbReference type="STRING" id="7266.A0A3B0K2E3"/>
<feature type="region of interest" description="Disordered" evidence="2">
    <location>
        <begin position="1"/>
        <end position="32"/>
    </location>
</feature>
<dbReference type="OMA" id="IGNDDKC"/>